<dbReference type="AlphaFoldDB" id="Q6IH07"/>
<name>Q6IH07_DROME</name>
<sequence length="70" mass="7949">MLLPLLAVCRGKMLQLCKVGQAKCPSAHYWWASKGTEQYTVNKNSSDKILKIDNCPVFHHPYLHILVVPD</sequence>
<protein>
    <submittedName>
        <fullName evidence="1">HDC03891</fullName>
    </submittedName>
</protein>
<gene>
    <name evidence="1" type="ORF">HDC03891</name>
</gene>
<proteinExistence type="predicted"/>
<dbReference type="EMBL" id="BK003609">
    <property type="protein sequence ID" value="DAA02307.1"/>
    <property type="molecule type" value="Genomic_DNA"/>
</dbReference>
<reference evidence="1" key="1">
    <citation type="journal article" date="2003" name="Genome Biol.">
        <title>An integrated gene annotation and transcriptional profiling approach towards the full gene content of the Drosophila genome.</title>
        <authorList>
            <person name="Hild M."/>
            <person name="Beckmann B."/>
            <person name="Haas S.A."/>
            <person name="Koch B."/>
            <person name="Solovyev V."/>
            <person name="Busold C."/>
            <person name="Fellenberg K."/>
            <person name="Boutros M."/>
            <person name="Vingron M."/>
            <person name="Sauer F."/>
            <person name="Hoheisel J.D."/>
            <person name="Paro R."/>
        </authorList>
    </citation>
    <scope>NUCLEOTIDE SEQUENCE</scope>
</reference>
<organism evidence="1">
    <name type="scientific">Drosophila melanogaster</name>
    <name type="common">Fruit fly</name>
    <dbReference type="NCBI Taxonomy" id="7227"/>
    <lineage>
        <taxon>Eukaryota</taxon>
        <taxon>Metazoa</taxon>
        <taxon>Ecdysozoa</taxon>
        <taxon>Arthropoda</taxon>
        <taxon>Hexapoda</taxon>
        <taxon>Insecta</taxon>
        <taxon>Pterygota</taxon>
        <taxon>Neoptera</taxon>
        <taxon>Endopterygota</taxon>
        <taxon>Diptera</taxon>
        <taxon>Brachycera</taxon>
        <taxon>Muscomorpha</taxon>
        <taxon>Ephydroidea</taxon>
        <taxon>Drosophilidae</taxon>
        <taxon>Drosophila</taxon>
        <taxon>Sophophora</taxon>
    </lineage>
</organism>
<accession>Q6IH07</accession>
<evidence type="ECO:0000313" key="1">
    <source>
        <dbReference type="EMBL" id="DAA02307.1"/>
    </source>
</evidence>